<sequence>MDRSANFSFRNTLEGYAIPTSGIANRSQSSMHNSLHVYLNGSMSNVQGSANDPIFVLHHAFVDSLFEQWLRRHQPSL</sequence>
<keyword evidence="6" id="KW-0479">Metal-binding</keyword>
<evidence type="ECO:0000256" key="9">
    <source>
        <dbReference type="ARBA" id="ARBA00023008"/>
    </source>
</evidence>
<evidence type="ECO:0000256" key="15">
    <source>
        <dbReference type="ARBA" id="ARBA00042251"/>
    </source>
</evidence>
<evidence type="ECO:0000256" key="1">
    <source>
        <dbReference type="ARBA" id="ARBA00001973"/>
    </source>
</evidence>
<evidence type="ECO:0000256" key="10">
    <source>
        <dbReference type="ARBA" id="ARBA00023033"/>
    </source>
</evidence>
<dbReference type="Proteomes" id="UP001162483">
    <property type="component" value="Unassembled WGS sequence"/>
</dbReference>
<evidence type="ECO:0000256" key="5">
    <source>
        <dbReference type="ARBA" id="ARBA00022692"/>
    </source>
</evidence>
<evidence type="ECO:0000313" key="18">
    <source>
        <dbReference type="Proteomes" id="UP001162483"/>
    </source>
</evidence>
<dbReference type="PRINTS" id="PR00092">
    <property type="entry name" value="TYROSINASE"/>
</dbReference>
<evidence type="ECO:0000313" key="17">
    <source>
        <dbReference type="EMBL" id="CAI9614717.1"/>
    </source>
</evidence>
<dbReference type="InterPro" id="IPR050316">
    <property type="entry name" value="Tyrosinase/Hemocyanin"/>
</dbReference>
<evidence type="ECO:0000256" key="8">
    <source>
        <dbReference type="ARBA" id="ARBA00023002"/>
    </source>
</evidence>
<dbReference type="PANTHER" id="PTHR11474:SF124">
    <property type="entry name" value="TYROSINASE"/>
    <property type="match status" value="1"/>
</dbReference>
<keyword evidence="12" id="KW-0472">Membrane</keyword>
<evidence type="ECO:0000256" key="13">
    <source>
        <dbReference type="ARBA" id="ARBA00023180"/>
    </source>
</evidence>
<accession>A0ABN9H103</accession>
<evidence type="ECO:0000256" key="6">
    <source>
        <dbReference type="ARBA" id="ARBA00022723"/>
    </source>
</evidence>
<evidence type="ECO:0000256" key="12">
    <source>
        <dbReference type="ARBA" id="ARBA00023136"/>
    </source>
</evidence>
<feature type="domain" description="Tyrosinase copper-binding" evidence="16">
    <location>
        <begin position="52"/>
        <end position="63"/>
    </location>
</feature>
<keyword evidence="10" id="KW-0503">Monooxygenase</keyword>
<dbReference type="EMBL" id="CATNWA010019735">
    <property type="protein sequence ID" value="CAI9614717.1"/>
    <property type="molecule type" value="Genomic_DNA"/>
</dbReference>
<keyword evidence="13" id="KW-0325">Glycoprotein</keyword>
<feature type="non-terminal residue" evidence="17">
    <location>
        <position position="77"/>
    </location>
</feature>
<dbReference type="EC" id="1.14.18.1" evidence="4"/>
<name>A0ABN9H103_9NEOB</name>
<keyword evidence="7" id="KW-0732">Signal</keyword>
<dbReference type="PROSITE" id="PS00498">
    <property type="entry name" value="TYROSINASE_2"/>
    <property type="match status" value="1"/>
</dbReference>
<evidence type="ECO:0000256" key="3">
    <source>
        <dbReference type="ARBA" id="ARBA00009928"/>
    </source>
</evidence>
<comment type="similarity">
    <text evidence="3">Belongs to the tyrosinase family.</text>
</comment>
<dbReference type="Pfam" id="PF00264">
    <property type="entry name" value="Tyrosinase"/>
    <property type="match status" value="1"/>
</dbReference>
<evidence type="ECO:0000256" key="4">
    <source>
        <dbReference type="ARBA" id="ARBA00011906"/>
    </source>
</evidence>
<keyword evidence="8" id="KW-0560">Oxidoreductase</keyword>
<evidence type="ECO:0000256" key="7">
    <source>
        <dbReference type="ARBA" id="ARBA00022729"/>
    </source>
</evidence>
<evidence type="ECO:0000259" key="16">
    <source>
        <dbReference type="PROSITE" id="PS00498"/>
    </source>
</evidence>
<keyword evidence="18" id="KW-1185">Reference proteome</keyword>
<dbReference type="InterPro" id="IPR002227">
    <property type="entry name" value="Tyrosinase_Cu-bd"/>
</dbReference>
<evidence type="ECO:0000256" key="14">
    <source>
        <dbReference type="ARBA" id="ARBA00039304"/>
    </source>
</evidence>
<comment type="caution">
    <text evidence="17">The sequence shown here is derived from an EMBL/GenBank/DDBJ whole genome shotgun (WGS) entry which is preliminary data.</text>
</comment>
<dbReference type="Gene3D" id="1.10.1280.10">
    <property type="entry name" value="Di-copper center containing domain from catechol oxidase"/>
    <property type="match status" value="1"/>
</dbReference>
<organism evidence="17 18">
    <name type="scientific">Staurois parvus</name>
    <dbReference type="NCBI Taxonomy" id="386267"/>
    <lineage>
        <taxon>Eukaryota</taxon>
        <taxon>Metazoa</taxon>
        <taxon>Chordata</taxon>
        <taxon>Craniata</taxon>
        <taxon>Vertebrata</taxon>
        <taxon>Euteleostomi</taxon>
        <taxon>Amphibia</taxon>
        <taxon>Batrachia</taxon>
        <taxon>Anura</taxon>
        <taxon>Neobatrachia</taxon>
        <taxon>Ranoidea</taxon>
        <taxon>Ranidae</taxon>
        <taxon>Staurois</taxon>
    </lineage>
</organism>
<protein>
    <recommendedName>
        <fullName evidence="14">Tyrosinase</fullName>
        <ecNumber evidence="4">1.14.18.1</ecNumber>
    </recommendedName>
    <alternativeName>
        <fullName evidence="15">Monophenol monooxygenase</fullName>
    </alternativeName>
</protein>
<reference evidence="17" key="1">
    <citation type="submission" date="2023-05" db="EMBL/GenBank/DDBJ databases">
        <authorList>
            <person name="Stuckert A."/>
        </authorList>
    </citation>
    <scope>NUCLEOTIDE SEQUENCE</scope>
</reference>
<keyword evidence="11" id="KW-0470">Melanin biosynthesis</keyword>
<keyword evidence="5" id="KW-0812">Transmembrane</keyword>
<comment type="subcellular location">
    <subcellularLocation>
        <location evidence="2">Melanosome membrane</location>
        <topology evidence="2">Single-pass type I membrane protein</topology>
    </subcellularLocation>
</comment>
<evidence type="ECO:0000256" key="2">
    <source>
        <dbReference type="ARBA" id="ARBA00004573"/>
    </source>
</evidence>
<dbReference type="PANTHER" id="PTHR11474">
    <property type="entry name" value="TYROSINASE FAMILY MEMBER"/>
    <property type="match status" value="1"/>
</dbReference>
<dbReference type="SUPFAM" id="SSF48056">
    <property type="entry name" value="Di-copper centre-containing domain"/>
    <property type="match status" value="1"/>
</dbReference>
<dbReference type="InterPro" id="IPR008922">
    <property type="entry name" value="Di-copper_centre_dom_sf"/>
</dbReference>
<evidence type="ECO:0000256" key="11">
    <source>
        <dbReference type="ARBA" id="ARBA00023101"/>
    </source>
</evidence>
<gene>
    <name evidence="17" type="ORF">SPARVUS_LOCUS15121446</name>
</gene>
<keyword evidence="9" id="KW-0186">Copper</keyword>
<comment type="cofactor">
    <cofactor evidence="1">
        <name>Cu(2+)</name>
        <dbReference type="ChEBI" id="CHEBI:29036"/>
    </cofactor>
</comment>
<proteinExistence type="inferred from homology"/>